<dbReference type="InterPro" id="IPR012792">
    <property type="entry name" value="3-oxoacid_CoA-transf_A"/>
</dbReference>
<dbReference type="SMART" id="SM00882">
    <property type="entry name" value="CoA_trans"/>
    <property type="match status" value="1"/>
</dbReference>
<organism evidence="3 4">
    <name type="scientific">Maledivibacter halophilus</name>
    <dbReference type="NCBI Taxonomy" id="36842"/>
    <lineage>
        <taxon>Bacteria</taxon>
        <taxon>Bacillati</taxon>
        <taxon>Bacillota</taxon>
        <taxon>Clostridia</taxon>
        <taxon>Peptostreptococcales</taxon>
        <taxon>Caminicellaceae</taxon>
        <taxon>Maledivibacter</taxon>
    </lineage>
</organism>
<dbReference type="Proteomes" id="UP000190285">
    <property type="component" value="Unassembled WGS sequence"/>
</dbReference>
<dbReference type="NCBIfam" id="NF007394">
    <property type="entry name" value="PRK09920.1"/>
    <property type="match status" value="1"/>
</dbReference>
<dbReference type="PANTHER" id="PTHR13707:SF60">
    <property type="entry name" value="ACETATE COA-TRANSFERASE SUBUNIT ALPHA"/>
    <property type="match status" value="1"/>
</dbReference>
<keyword evidence="4" id="KW-1185">Reference proteome</keyword>
<evidence type="ECO:0000313" key="3">
    <source>
        <dbReference type="EMBL" id="SKC42645.1"/>
    </source>
</evidence>
<dbReference type="InterPro" id="IPR004163">
    <property type="entry name" value="CoA_transf_BS"/>
</dbReference>
<dbReference type="EMBL" id="FUZT01000001">
    <property type="protein sequence ID" value="SKC42645.1"/>
    <property type="molecule type" value="Genomic_DNA"/>
</dbReference>
<keyword evidence="2 3" id="KW-0808">Transferase</keyword>
<proteinExistence type="inferred from homology"/>
<dbReference type="STRING" id="36842.SAMN02194393_00745"/>
<accession>A0A1T5IU15</accession>
<dbReference type="InterPro" id="IPR037171">
    <property type="entry name" value="NagB/RpiA_transferase-like"/>
</dbReference>
<evidence type="ECO:0000256" key="1">
    <source>
        <dbReference type="ARBA" id="ARBA00005612"/>
    </source>
</evidence>
<protein>
    <submittedName>
        <fullName evidence="3">Butyryl-CoA:acetoacetate CoA-transferase alpha subunit</fullName>
    </submittedName>
</protein>
<evidence type="ECO:0000256" key="2">
    <source>
        <dbReference type="ARBA" id="ARBA00022679"/>
    </source>
</evidence>
<sequence length="217" mass="23145">MNKIISYEKSVEKIKDGMTIMIGGFLGVGNPHGIIDAIVKKGIKDLTIIANDTAFPEIGIGKLIVNKQVKKVITSHIGTNKETGRQMSGGELEVVLVPQGTLAEQIRAGGSGLGGFLTPTGIGTVVEEGKEKITIDGKDYLLELPLKADMALIGGSIVDKKGNIFYNKTTRNFNPLMAMSADTVIVEAEKIVEIGEIDPHLVMTPGEVVDYIVEGVK</sequence>
<dbReference type="GO" id="GO:0008410">
    <property type="term" value="F:CoA-transferase activity"/>
    <property type="evidence" value="ECO:0007669"/>
    <property type="project" value="InterPro"/>
</dbReference>
<dbReference type="AlphaFoldDB" id="A0A1T5IU15"/>
<dbReference type="SUPFAM" id="SSF100950">
    <property type="entry name" value="NagB/RpiA/CoA transferase-like"/>
    <property type="match status" value="1"/>
</dbReference>
<gene>
    <name evidence="3" type="ORF">SAMN02194393_00745</name>
</gene>
<name>A0A1T5IU15_9FIRM</name>
<dbReference type="InterPro" id="IPR004165">
    <property type="entry name" value="CoA_trans_fam_I"/>
</dbReference>
<dbReference type="Gene3D" id="3.40.1080.10">
    <property type="entry name" value="Glutaconate Coenzyme A-transferase"/>
    <property type="match status" value="1"/>
</dbReference>
<reference evidence="4" key="1">
    <citation type="submission" date="2017-02" db="EMBL/GenBank/DDBJ databases">
        <authorList>
            <person name="Varghese N."/>
            <person name="Submissions S."/>
        </authorList>
    </citation>
    <scope>NUCLEOTIDE SEQUENCE [LARGE SCALE GENOMIC DNA]</scope>
    <source>
        <strain evidence="4">M1</strain>
    </source>
</reference>
<dbReference type="RefSeq" id="WP_079489411.1">
    <property type="nucleotide sequence ID" value="NZ_FUZT01000001.1"/>
</dbReference>
<comment type="similarity">
    <text evidence="1">Belongs to the 3-oxoacid CoA-transferase subunit A family.</text>
</comment>
<evidence type="ECO:0000313" key="4">
    <source>
        <dbReference type="Proteomes" id="UP000190285"/>
    </source>
</evidence>
<dbReference type="Pfam" id="PF01144">
    <property type="entry name" value="CoA_trans"/>
    <property type="match status" value="1"/>
</dbReference>
<dbReference type="NCBIfam" id="TIGR02429">
    <property type="entry name" value="pcaI_scoA_fam"/>
    <property type="match status" value="1"/>
</dbReference>
<dbReference type="PROSITE" id="PS01273">
    <property type="entry name" value="COA_TRANSF_1"/>
    <property type="match status" value="1"/>
</dbReference>
<dbReference type="OrthoDB" id="9777193at2"/>
<dbReference type="PANTHER" id="PTHR13707">
    <property type="entry name" value="KETOACID-COENZYME A TRANSFERASE"/>
    <property type="match status" value="1"/>
</dbReference>